<sequence>MLNAAAPVWVPEGPRLMYLPNVSDGSFVPASPIERVEAIPEPGLINPRWAYLRFIWRLVLVGRPDVLYVSLPGVQAVQKDRDGWHVCLWGGQRSTAHRYFYLEPYANIEQKPSRIDQSRDAAPFCVKPAVTWPDYLARAHGYTPWKLATPVNAGPWPEPAMPVFPPRVTPPVFAPWPVPVYAPCPPPIIPGWQMTRQSSWEGIWQ</sequence>
<keyword evidence="2" id="KW-1185">Reference proteome</keyword>
<dbReference type="AlphaFoldDB" id="A0A9P4XV54"/>
<reference evidence="1" key="1">
    <citation type="journal article" date="2020" name="Phytopathology">
        <title>Genome sequence of the chestnut blight fungus Cryphonectria parasitica EP155: A fundamental resource for an archetypical invasive plant pathogen.</title>
        <authorList>
            <person name="Crouch J.A."/>
            <person name="Dawe A."/>
            <person name="Aerts A."/>
            <person name="Barry K."/>
            <person name="Churchill A.C.L."/>
            <person name="Grimwood J."/>
            <person name="Hillman B."/>
            <person name="Milgroom M.G."/>
            <person name="Pangilinan J."/>
            <person name="Smith M."/>
            <person name="Salamov A."/>
            <person name="Schmutz J."/>
            <person name="Yadav J."/>
            <person name="Grigoriev I.V."/>
            <person name="Nuss D."/>
        </authorList>
    </citation>
    <scope>NUCLEOTIDE SEQUENCE</scope>
    <source>
        <strain evidence="1">EP155</strain>
    </source>
</reference>
<dbReference type="RefSeq" id="XP_040772462.1">
    <property type="nucleotide sequence ID" value="XM_040925735.1"/>
</dbReference>
<gene>
    <name evidence="1" type="ORF">M406DRAFT_74435</name>
</gene>
<evidence type="ECO:0000313" key="1">
    <source>
        <dbReference type="EMBL" id="KAF3761483.1"/>
    </source>
</evidence>
<proteinExistence type="predicted"/>
<comment type="caution">
    <text evidence="1">The sequence shown here is derived from an EMBL/GenBank/DDBJ whole genome shotgun (WGS) entry which is preliminary data.</text>
</comment>
<evidence type="ECO:0000313" key="2">
    <source>
        <dbReference type="Proteomes" id="UP000803844"/>
    </source>
</evidence>
<dbReference type="EMBL" id="MU032351">
    <property type="protein sequence ID" value="KAF3761483.1"/>
    <property type="molecule type" value="Genomic_DNA"/>
</dbReference>
<dbReference type="Proteomes" id="UP000803844">
    <property type="component" value="Unassembled WGS sequence"/>
</dbReference>
<accession>A0A9P4XV54</accession>
<name>A0A9P4XV54_CRYP1</name>
<protein>
    <submittedName>
        <fullName evidence="1">Uncharacterized protein</fullName>
    </submittedName>
</protein>
<organism evidence="1 2">
    <name type="scientific">Cryphonectria parasitica (strain ATCC 38755 / EP155)</name>
    <dbReference type="NCBI Taxonomy" id="660469"/>
    <lineage>
        <taxon>Eukaryota</taxon>
        <taxon>Fungi</taxon>
        <taxon>Dikarya</taxon>
        <taxon>Ascomycota</taxon>
        <taxon>Pezizomycotina</taxon>
        <taxon>Sordariomycetes</taxon>
        <taxon>Sordariomycetidae</taxon>
        <taxon>Diaporthales</taxon>
        <taxon>Cryphonectriaceae</taxon>
        <taxon>Cryphonectria-Endothia species complex</taxon>
        <taxon>Cryphonectria</taxon>
    </lineage>
</organism>
<dbReference type="GeneID" id="63842864"/>